<evidence type="ECO:0000313" key="2">
    <source>
        <dbReference type="EMBL" id="PKK89334.1"/>
    </source>
</evidence>
<dbReference type="SMART" id="SM00852">
    <property type="entry name" value="MoCF_biosynth"/>
    <property type="match status" value="1"/>
</dbReference>
<dbReference type="EMBL" id="PGXC01000020">
    <property type="protein sequence ID" value="PKK89334.1"/>
    <property type="molecule type" value="Genomic_DNA"/>
</dbReference>
<dbReference type="NCBIfam" id="TIGR00199">
    <property type="entry name" value="PncC_domain"/>
    <property type="match status" value="1"/>
</dbReference>
<dbReference type="PANTHER" id="PTHR13939:SF0">
    <property type="entry name" value="NMN AMIDOHYDROLASE-LIKE PROTEIN YFAY"/>
    <property type="match status" value="1"/>
</dbReference>
<accession>A0A2N1PLW1</accession>
<evidence type="ECO:0000313" key="3">
    <source>
        <dbReference type="Proteomes" id="UP000233256"/>
    </source>
</evidence>
<dbReference type="Proteomes" id="UP000233256">
    <property type="component" value="Unassembled WGS sequence"/>
</dbReference>
<dbReference type="SUPFAM" id="SSF142433">
    <property type="entry name" value="CinA-like"/>
    <property type="match status" value="1"/>
</dbReference>
<dbReference type="InterPro" id="IPR008136">
    <property type="entry name" value="CinA_C"/>
</dbReference>
<dbReference type="Gene3D" id="3.90.950.20">
    <property type="entry name" value="CinA-like"/>
    <property type="match status" value="1"/>
</dbReference>
<evidence type="ECO:0000259" key="1">
    <source>
        <dbReference type="SMART" id="SM00852"/>
    </source>
</evidence>
<feature type="domain" description="MoaB/Mog" evidence="1">
    <location>
        <begin position="5"/>
        <end position="175"/>
    </location>
</feature>
<dbReference type="Gene3D" id="3.40.980.10">
    <property type="entry name" value="MoaB/Mog-like domain"/>
    <property type="match status" value="1"/>
</dbReference>
<dbReference type="AlphaFoldDB" id="A0A2N1PLW1"/>
<proteinExistence type="predicted"/>
<reference evidence="2 3" key="1">
    <citation type="journal article" date="2017" name="ISME J.">
        <title>Potential for microbial H2 and metal transformations associated with novel bacteria and archaea in deep terrestrial subsurface sediments.</title>
        <authorList>
            <person name="Hernsdorf A.W."/>
            <person name="Amano Y."/>
            <person name="Miyakawa K."/>
            <person name="Ise K."/>
            <person name="Suzuki Y."/>
            <person name="Anantharaman K."/>
            <person name="Probst A."/>
            <person name="Burstein D."/>
            <person name="Thomas B.C."/>
            <person name="Banfield J.F."/>
        </authorList>
    </citation>
    <scope>NUCLEOTIDE SEQUENCE [LARGE SCALE GENOMIC DNA]</scope>
    <source>
        <strain evidence="2">HGW-Wallbacteria-1</strain>
    </source>
</reference>
<gene>
    <name evidence="2" type="ORF">CVV64_14820</name>
</gene>
<dbReference type="InterPro" id="IPR036653">
    <property type="entry name" value="CinA-like_C"/>
</dbReference>
<dbReference type="InterPro" id="IPR001453">
    <property type="entry name" value="MoaB/Mog_dom"/>
</dbReference>
<dbReference type="SUPFAM" id="SSF53218">
    <property type="entry name" value="Molybdenum cofactor biosynthesis proteins"/>
    <property type="match status" value="1"/>
</dbReference>
<protein>
    <recommendedName>
        <fullName evidence="1">MoaB/Mog domain-containing protein</fullName>
    </recommendedName>
</protein>
<dbReference type="PANTHER" id="PTHR13939">
    <property type="entry name" value="NICOTINAMIDE-NUCLEOTIDE AMIDOHYDROLASE PNCC"/>
    <property type="match status" value="1"/>
</dbReference>
<organism evidence="2 3">
    <name type="scientific">Candidatus Wallbacteria bacterium HGW-Wallbacteria-1</name>
    <dbReference type="NCBI Taxonomy" id="2013854"/>
    <lineage>
        <taxon>Bacteria</taxon>
        <taxon>Candidatus Walliibacteriota</taxon>
    </lineage>
</organism>
<name>A0A2N1PLW1_9BACT</name>
<dbReference type="Pfam" id="PF00994">
    <property type="entry name" value="MoCF_biosynth"/>
    <property type="match status" value="1"/>
</dbReference>
<sequence length="435" mass="46370">MARVAIVATGEEILRGWGCDTGSLEISSYLEELGFEVCHRSVVGDNQDEISALLVWCLNSFDLTVTIGGLGCTPDDLTRDAAAIASGRRLTFDSTLFEQVSKKMSRRPGPQHHPFGMRIEGASIIPNSSGVAPGQFLLIPESGSGKSASALLLLPGPSSERKAIFSAIADDLNWIGFCKTMQFHGHVKGEFLHLRAYGVFESAVTEALTGPFENWSLFGTYLVGRRCVKIVLRHAVGYERQVVEQVSEKLPSAILTPDDEPGIILNRIMAENPDFSLSCAESVSGGLAASAIVDAAGASSFFRGGIVAYTDEMKMSLLNVPEETLRNFGAVSSQAAGFMAAGAVGAFESTHGVSCSGIAGPGTGSCGEPEGLVWFGLAWPGGLECFSRTFRGDRNDIRIQAADSCVLLMVIRLLGLNSDGWRNDFPQGICVGFRQ</sequence>
<comment type="caution">
    <text evidence="2">The sequence shown here is derived from an EMBL/GenBank/DDBJ whole genome shotgun (WGS) entry which is preliminary data.</text>
</comment>
<dbReference type="InterPro" id="IPR050101">
    <property type="entry name" value="CinA"/>
</dbReference>
<dbReference type="InterPro" id="IPR036425">
    <property type="entry name" value="MoaB/Mog-like_dom_sf"/>
</dbReference>
<dbReference type="Pfam" id="PF02464">
    <property type="entry name" value="CinA"/>
    <property type="match status" value="1"/>
</dbReference>